<proteinExistence type="predicted"/>
<name>A0A2M4DP76_ANODA</name>
<feature type="transmembrane region" description="Helical" evidence="1">
    <location>
        <begin position="37"/>
        <end position="57"/>
    </location>
</feature>
<evidence type="ECO:0000313" key="2">
    <source>
        <dbReference type="EMBL" id="MBW79354.1"/>
    </source>
</evidence>
<keyword evidence="1" id="KW-0472">Membrane</keyword>
<sequence length="85" mass="9352">MSALLGQSLVGLKVLPPLVLLFVLCVVGEFLTEFTSNVAICNIVLPVLAEVVGVPLASPHRWSRVFFIRSSVFRRPSRLKFIPCS</sequence>
<dbReference type="EMBL" id="GGFL01015176">
    <property type="protein sequence ID" value="MBW79354.1"/>
    <property type="molecule type" value="Transcribed_RNA"/>
</dbReference>
<organism evidence="2">
    <name type="scientific">Anopheles darlingi</name>
    <name type="common">Mosquito</name>
    <dbReference type="NCBI Taxonomy" id="43151"/>
    <lineage>
        <taxon>Eukaryota</taxon>
        <taxon>Metazoa</taxon>
        <taxon>Ecdysozoa</taxon>
        <taxon>Arthropoda</taxon>
        <taxon>Hexapoda</taxon>
        <taxon>Insecta</taxon>
        <taxon>Pterygota</taxon>
        <taxon>Neoptera</taxon>
        <taxon>Endopterygota</taxon>
        <taxon>Diptera</taxon>
        <taxon>Nematocera</taxon>
        <taxon>Culicoidea</taxon>
        <taxon>Culicidae</taxon>
        <taxon>Anophelinae</taxon>
        <taxon>Anopheles</taxon>
    </lineage>
</organism>
<keyword evidence="1" id="KW-1133">Transmembrane helix</keyword>
<dbReference type="AlphaFoldDB" id="A0A2M4DP76"/>
<protein>
    <submittedName>
        <fullName evidence="2">Uncharacterized protein</fullName>
    </submittedName>
</protein>
<evidence type="ECO:0000256" key="1">
    <source>
        <dbReference type="SAM" id="Phobius"/>
    </source>
</evidence>
<feature type="transmembrane region" description="Helical" evidence="1">
    <location>
        <begin position="12"/>
        <end position="31"/>
    </location>
</feature>
<reference evidence="2" key="1">
    <citation type="submission" date="2018-01" db="EMBL/GenBank/DDBJ databases">
        <title>An insight into the sialome of Amazonian anophelines.</title>
        <authorList>
            <person name="Ribeiro J.M."/>
            <person name="Scarpassa V."/>
            <person name="Calvo E."/>
        </authorList>
    </citation>
    <scope>NUCLEOTIDE SEQUENCE</scope>
</reference>
<keyword evidence="1" id="KW-0812">Transmembrane</keyword>
<accession>A0A2M4DP76</accession>